<evidence type="ECO:0000256" key="5">
    <source>
        <dbReference type="ARBA" id="ARBA00022984"/>
    </source>
</evidence>
<evidence type="ECO:0000256" key="1">
    <source>
        <dbReference type="ARBA" id="ARBA00004651"/>
    </source>
</evidence>
<comment type="function">
    <text evidence="8">Involved in peptidoglycan biosynthesis. Transports lipid-linked peptidoglycan precursors from the inner to the outer leaflet of the cytoplasmic membrane.</text>
</comment>
<evidence type="ECO:0000256" key="4">
    <source>
        <dbReference type="ARBA" id="ARBA00022960"/>
    </source>
</evidence>
<dbReference type="InterPro" id="IPR051050">
    <property type="entry name" value="Lipid_II_flippase_MurJ/MviN"/>
</dbReference>
<feature type="transmembrane region" description="Helical" evidence="10">
    <location>
        <begin position="56"/>
        <end position="74"/>
    </location>
</feature>
<comment type="subcellular location">
    <subcellularLocation>
        <location evidence="1">Cell membrane</location>
        <topology evidence="1">Multi-pass membrane protein</topology>
    </subcellularLocation>
</comment>
<keyword evidence="6 10" id="KW-1133">Transmembrane helix</keyword>
<dbReference type="EMBL" id="CBWP010000053">
    <property type="protein sequence ID" value="CDL38956.1"/>
    <property type="molecule type" value="Genomic_DNA"/>
</dbReference>
<proteinExistence type="inferred from homology"/>
<evidence type="ECO:0000313" key="12">
    <source>
        <dbReference type="Proteomes" id="UP000019194"/>
    </source>
</evidence>
<accession>A0A7G2IP73</accession>
<feature type="transmembrane region" description="Helical" evidence="10">
    <location>
        <begin position="168"/>
        <end position="187"/>
    </location>
</feature>
<evidence type="ECO:0000256" key="10">
    <source>
        <dbReference type="SAM" id="Phobius"/>
    </source>
</evidence>
<dbReference type="GO" id="GO:0015648">
    <property type="term" value="F:lipid-linked peptidoglycan transporter activity"/>
    <property type="evidence" value="ECO:0007669"/>
    <property type="project" value="TreeGrafter"/>
</dbReference>
<comment type="caution">
    <text evidence="11">The sequence shown here is derived from an EMBL/GenBank/DDBJ whole genome shotgun (WGS) entry which is preliminary data.</text>
</comment>
<dbReference type="GO" id="GO:0005886">
    <property type="term" value="C:plasma membrane"/>
    <property type="evidence" value="ECO:0007669"/>
    <property type="project" value="UniProtKB-SubCell"/>
</dbReference>
<keyword evidence="4" id="KW-0133">Cell shape</keyword>
<dbReference type="PANTHER" id="PTHR47019">
    <property type="entry name" value="LIPID II FLIPPASE MURJ"/>
    <property type="match status" value="1"/>
</dbReference>
<dbReference type="GO" id="GO:0034204">
    <property type="term" value="P:lipid translocation"/>
    <property type="evidence" value="ECO:0007669"/>
    <property type="project" value="TreeGrafter"/>
</dbReference>
<protein>
    <submittedName>
        <fullName evidence="11">Proposed peptidoglycan lipid II flippase MurJ</fullName>
    </submittedName>
</protein>
<evidence type="ECO:0000256" key="6">
    <source>
        <dbReference type="ARBA" id="ARBA00022989"/>
    </source>
</evidence>
<dbReference type="Pfam" id="PF03023">
    <property type="entry name" value="MurJ"/>
    <property type="match status" value="1"/>
</dbReference>
<evidence type="ECO:0000256" key="2">
    <source>
        <dbReference type="ARBA" id="ARBA00022475"/>
    </source>
</evidence>
<evidence type="ECO:0000256" key="8">
    <source>
        <dbReference type="ARBA" id="ARBA00060041"/>
    </source>
</evidence>
<dbReference type="Proteomes" id="UP000019194">
    <property type="component" value="Unassembled WGS sequence"/>
</dbReference>
<keyword evidence="5" id="KW-0573">Peptidoglycan synthesis</keyword>
<reference evidence="11 12" key="1">
    <citation type="submission" date="2013-10" db="EMBL/GenBank/DDBJ databases">
        <title>Antibiotic resistance diversity of beta-lactamase producers in the General Hospital Vienna.</title>
        <authorList>
            <person name="Barisic I."/>
            <person name="Mitteregger D."/>
            <person name="Hirschl A.M."/>
            <person name="Noehammer C."/>
            <person name="Wiesinger-Mayr H."/>
        </authorList>
    </citation>
    <scope>NUCLEOTIDE SEQUENCE [LARGE SCALE GENOMIC DNA]</scope>
    <source>
        <strain evidence="11 12">ISC11</strain>
    </source>
</reference>
<dbReference type="GO" id="GO:0008360">
    <property type="term" value="P:regulation of cell shape"/>
    <property type="evidence" value="ECO:0007669"/>
    <property type="project" value="UniProtKB-KW"/>
</dbReference>
<keyword evidence="3 10" id="KW-0812">Transmembrane</keyword>
<comment type="similarity">
    <text evidence="9">Belongs to the MurJ/MviN family.</text>
</comment>
<evidence type="ECO:0000256" key="9">
    <source>
        <dbReference type="ARBA" id="ARBA00061532"/>
    </source>
</evidence>
<evidence type="ECO:0000313" key="11">
    <source>
        <dbReference type="EMBL" id="CDL38956.1"/>
    </source>
</evidence>
<evidence type="ECO:0000256" key="3">
    <source>
        <dbReference type="ARBA" id="ARBA00022692"/>
    </source>
</evidence>
<dbReference type="PANTHER" id="PTHR47019:SF1">
    <property type="entry name" value="LIPID II FLIPPASE MURJ"/>
    <property type="match status" value="1"/>
</dbReference>
<dbReference type="AlphaFoldDB" id="A0A7G2IP73"/>
<feature type="transmembrane region" description="Helical" evidence="10">
    <location>
        <begin position="136"/>
        <end position="156"/>
    </location>
</feature>
<dbReference type="PRINTS" id="PR01806">
    <property type="entry name" value="VIRFACTRMVIN"/>
</dbReference>
<feature type="transmembrane region" description="Helical" evidence="10">
    <location>
        <begin position="95"/>
        <end position="116"/>
    </location>
</feature>
<evidence type="ECO:0000256" key="7">
    <source>
        <dbReference type="ARBA" id="ARBA00023136"/>
    </source>
</evidence>
<keyword evidence="7 10" id="KW-0472">Membrane</keyword>
<keyword evidence="2" id="KW-1003">Cell membrane</keyword>
<organism evidence="11 12">
    <name type="scientific">Citrobacter freundii</name>
    <dbReference type="NCBI Taxonomy" id="546"/>
    <lineage>
        <taxon>Bacteria</taxon>
        <taxon>Pseudomonadati</taxon>
        <taxon>Pseudomonadota</taxon>
        <taxon>Gammaproteobacteria</taxon>
        <taxon>Enterobacterales</taxon>
        <taxon>Enterobacteriaceae</taxon>
        <taxon>Citrobacter</taxon>
        <taxon>Citrobacter freundii complex</taxon>
    </lineage>
</organism>
<feature type="transmembrane region" description="Helical" evidence="10">
    <location>
        <begin position="29"/>
        <end position="50"/>
    </location>
</feature>
<dbReference type="GO" id="GO:0009252">
    <property type="term" value="P:peptidoglycan biosynthetic process"/>
    <property type="evidence" value="ECO:0007669"/>
    <property type="project" value="UniProtKB-KW"/>
</dbReference>
<name>A0A7G2IP73_CITFR</name>
<sequence>MNFRDAGAMRVVKQMGPAILGVSVSQISLIINTIFASFLASGSVSWMYYADRLMEFPSGVLGVALGTILLPSLSKSFSSGNHDEYCRLMDWGLRLCFLLALPSAVALGILAKPLTVSLFQYGKFTAFDAAMTQRALVAYSVGLIGLIVVKVLAPGFYSRQDIKTPVKIAIVTLIMTQVMNLAFYRAVKACRAVAVDWSGGVSERFTAVLAVA</sequence>
<dbReference type="InterPro" id="IPR004268">
    <property type="entry name" value="MurJ"/>
</dbReference>